<dbReference type="Proteomes" id="UP000761380">
    <property type="component" value="Unassembled WGS sequence"/>
</dbReference>
<protein>
    <recommendedName>
        <fullName evidence="3">Bacteriophage lambda head decoration protein D</fullName>
    </recommendedName>
</protein>
<dbReference type="EMBL" id="SVBY01000003">
    <property type="protein sequence ID" value="MBE6091713.1"/>
    <property type="molecule type" value="Genomic_DNA"/>
</dbReference>
<gene>
    <name evidence="1" type="ORF">E7201_00820</name>
</gene>
<proteinExistence type="predicted"/>
<sequence length="117" mass="12758">MSMHEVIENATSFDELLAGPEITPLTKNILLKKGTAYKRGMLITEQKTASTQTAAGGVADYVLKDDIDLTEAGEDTAGTVYVSGRFNREKIVLAEGDTVEAHEAELRLRNILFTSLK</sequence>
<name>A0A927WS20_SELRU</name>
<organism evidence="1 2">
    <name type="scientific">Selenomonas ruminantium</name>
    <dbReference type="NCBI Taxonomy" id="971"/>
    <lineage>
        <taxon>Bacteria</taxon>
        <taxon>Bacillati</taxon>
        <taxon>Bacillota</taxon>
        <taxon>Negativicutes</taxon>
        <taxon>Selenomonadales</taxon>
        <taxon>Selenomonadaceae</taxon>
        <taxon>Selenomonas</taxon>
    </lineage>
</organism>
<comment type="caution">
    <text evidence="1">The sequence shown here is derived from an EMBL/GenBank/DDBJ whole genome shotgun (WGS) entry which is preliminary data.</text>
</comment>
<evidence type="ECO:0000313" key="2">
    <source>
        <dbReference type="Proteomes" id="UP000761380"/>
    </source>
</evidence>
<reference evidence="1" key="1">
    <citation type="submission" date="2019-04" db="EMBL/GenBank/DDBJ databases">
        <title>Evolution of Biomass-Degrading Anaerobic Consortia Revealed by Metagenomics.</title>
        <authorList>
            <person name="Peng X."/>
        </authorList>
    </citation>
    <scope>NUCLEOTIDE SEQUENCE</scope>
    <source>
        <strain evidence="1">SIG240</strain>
    </source>
</reference>
<dbReference type="AlphaFoldDB" id="A0A927WS20"/>
<evidence type="ECO:0008006" key="3">
    <source>
        <dbReference type="Google" id="ProtNLM"/>
    </source>
</evidence>
<evidence type="ECO:0000313" key="1">
    <source>
        <dbReference type="EMBL" id="MBE6091713.1"/>
    </source>
</evidence>
<accession>A0A927WS20</accession>